<dbReference type="EMBL" id="JBHSWW010000002">
    <property type="protein sequence ID" value="MFC6751968.1"/>
    <property type="molecule type" value="Genomic_DNA"/>
</dbReference>
<gene>
    <name evidence="1" type="ORF">ACFQEU_00540</name>
</gene>
<dbReference type="AlphaFoldDB" id="A0ABD5S6I4"/>
<name>A0ABD5S6I4_9EURY</name>
<dbReference type="RefSeq" id="WP_379778183.1">
    <property type="nucleotide sequence ID" value="NZ_JBHSWW010000002.1"/>
</dbReference>
<protein>
    <submittedName>
        <fullName evidence="1">Transcriptional regulator</fullName>
    </submittedName>
</protein>
<reference evidence="1 2" key="1">
    <citation type="journal article" date="2019" name="Int. J. Syst. Evol. Microbiol.">
        <title>The Global Catalogue of Microorganisms (GCM) 10K type strain sequencing project: providing services to taxonomists for standard genome sequencing and annotation.</title>
        <authorList>
            <consortium name="The Broad Institute Genomics Platform"/>
            <consortium name="The Broad Institute Genome Sequencing Center for Infectious Disease"/>
            <person name="Wu L."/>
            <person name="Ma J."/>
        </authorList>
    </citation>
    <scope>NUCLEOTIDE SEQUENCE [LARGE SCALE GENOMIC DNA]</scope>
    <source>
        <strain evidence="1 2">CGMCC 1.3239</strain>
    </source>
</reference>
<comment type="caution">
    <text evidence="1">The sequence shown here is derived from an EMBL/GenBank/DDBJ whole genome shotgun (WGS) entry which is preliminary data.</text>
</comment>
<dbReference type="Proteomes" id="UP001596442">
    <property type="component" value="Unassembled WGS sequence"/>
</dbReference>
<organism evidence="1 2">
    <name type="scientific">Halorubrum tibetense</name>
    <dbReference type="NCBI Taxonomy" id="175631"/>
    <lineage>
        <taxon>Archaea</taxon>
        <taxon>Methanobacteriati</taxon>
        <taxon>Methanobacteriota</taxon>
        <taxon>Stenosarchaea group</taxon>
        <taxon>Halobacteria</taxon>
        <taxon>Halobacteriales</taxon>
        <taxon>Haloferacaceae</taxon>
        <taxon>Halorubrum</taxon>
    </lineage>
</organism>
<evidence type="ECO:0000313" key="2">
    <source>
        <dbReference type="Proteomes" id="UP001596442"/>
    </source>
</evidence>
<keyword evidence="2" id="KW-1185">Reference proteome</keyword>
<accession>A0ABD5S6I4</accession>
<evidence type="ECO:0000313" key="1">
    <source>
        <dbReference type="EMBL" id="MFC6751968.1"/>
    </source>
</evidence>
<sequence length="76" mass="8616">MANRERNEDDGKFTEEYPLEDFLDALDELGPSGTTDVSDYVGCDRRTAYLKLQALEDDGEITSRKVGNALLWELDE</sequence>
<proteinExistence type="predicted"/>